<accession>A0A914RZ84</accession>
<sequence length="159" mass="18001">MDASWRIFYRSYKLHEEHQADLLSDALHLLLMEHGMESELNAQMSLSVSRCMCRELISLQNFVSDFRIRAKTALCYCLNASEEGGSAAYNNRYDVYLSIVRLLTANQFGSKEGVGLKDMEDDGDVLELNGLVMVIATDCVYSEMPAARFYQSLANSVYK</sequence>
<dbReference type="AlphaFoldDB" id="A0A914RZ84"/>
<dbReference type="WBParaSite" id="PEQ_0000735501-mRNA-1">
    <property type="protein sequence ID" value="PEQ_0000735501-mRNA-1"/>
    <property type="gene ID" value="PEQ_0000735501"/>
</dbReference>
<evidence type="ECO:0000313" key="2">
    <source>
        <dbReference type="WBParaSite" id="PEQ_0000735501-mRNA-1"/>
    </source>
</evidence>
<dbReference type="Proteomes" id="UP000887564">
    <property type="component" value="Unplaced"/>
</dbReference>
<keyword evidence="1" id="KW-1185">Reference proteome</keyword>
<organism evidence="1 2">
    <name type="scientific">Parascaris equorum</name>
    <name type="common">Equine roundworm</name>
    <dbReference type="NCBI Taxonomy" id="6256"/>
    <lineage>
        <taxon>Eukaryota</taxon>
        <taxon>Metazoa</taxon>
        <taxon>Ecdysozoa</taxon>
        <taxon>Nematoda</taxon>
        <taxon>Chromadorea</taxon>
        <taxon>Rhabditida</taxon>
        <taxon>Spirurina</taxon>
        <taxon>Ascaridomorpha</taxon>
        <taxon>Ascaridoidea</taxon>
        <taxon>Ascarididae</taxon>
        <taxon>Parascaris</taxon>
    </lineage>
</organism>
<protein>
    <submittedName>
        <fullName evidence="2">Uncharacterized protein</fullName>
    </submittedName>
</protein>
<proteinExistence type="predicted"/>
<evidence type="ECO:0000313" key="1">
    <source>
        <dbReference type="Proteomes" id="UP000887564"/>
    </source>
</evidence>
<reference evidence="2" key="1">
    <citation type="submission" date="2022-11" db="UniProtKB">
        <authorList>
            <consortium name="WormBaseParasite"/>
        </authorList>
    </citation>
    <scope>IDENTIFICATION</scope>
</reference>
<name>A0A914RZ84_PAREQ</name>